<protein>
    <submittedName>
        <fullName evidence="5">Helix-turn-helix domain-containing protein</fullName>
    </submittedName>
</protein>
<reference evidence="5" key="2">
    <citation type="journal article" date="2023" name="mSystems">
        <title>Charting the Lipopeptidome of Nonpathogenic Pseudomonas.</title>
        <authorList>
            <person name="Cesa-Luna C."/>
            <person name="Geudens N."/>
            <person name="Girard L."/>
            <person name="De Roo V."/>
            <person name="Maklad H.R."/>
            <person name="Martins J.C."/>
            <person name="Hofte M."/>
            <person name="De Mot R."/>
        </authorList>
    </citation>
    <scope>NUCLEOTIDE SEQUENCE</scope>
    <source>
        <strain evidence="5">B1M3-32</strain>
    </source>
</reference>
<dbReference type="Proteomes" id="UP001139955">
    <property type="component" value="Unassembled WGS sequence"/>
</dbReference>
<dbReference type="InterPro" id="IPR029062">
    <property type="entry name" value="Class_I_gatase-like"/>
</dbReference>
<keyword evidence="3" id="KW-0804">Transcription</keyword>
<dbReference type="EMBL" id="JAOSKY010000014">
    <property type="protein sequence ID" value="MCU7250346.1"/>
    <property type="molecule type" value="Genomic_DNA"/>
</dbReference>
<dbReference type="GO" id="GO:0043565">
    <property type="term" value="F:sequence-specific DNA binding"/>
    <property type="evidence" value="ECO:0007669"/>
    <property type="project" value="InterPro"/>
</dbReference>
<dbReference type="InterPro" id="IPR020449">
    <property type="entry name" value="Tscrpt_reg_AraC-type_HTH"/>
</dbReference>
<dbReference type="PANTHER" id="PTHR43280:SF28">
    <property type="entry name" value="HTH-TYPE TRANSCRIPTIONAL ACTIVATOR RHAS"/>
    <property type="match status" value="1"/>
</dbReference>
<dbReference type="PROSITE" id="PS01124">
    <property type="entry name" value="HTH_ARAC_FAMILY_2"/>
    <property type="match status" value="1"/>
</dbReference>
<dbReference type="Pfam" id="PF01965">
    <property type="entry name" value="DJ-1_PfpI"/>
    <property type="match status" value="1"/>
</dbReference>
<keyword evidence="6" id="KW-1185">Reference proteome</keyword>
<dbReference type="InterPro" id="IPR018060">
    <property type="entry name" value="HTH_AraC"/>
</dbReference>
<keyword evidence="1" id="KW-0805">Transcription regulation</keyword>
<dbReference type="InterPro" id="IPR002818">
    <property type="entry name" value="DJ-1/PfpI"/>
</dbReference>
<organism evidence="5 6">
    <name type="scientific">Pseudomonas koreensis</name>
    <dbReference type="NCBI Taxonomy" id="198620"/>
    <lineage>
        <taxon>Bacteria</taxon>
        <taxon>Pseudomonadati</taxon>
        <taxon>Pseudomonadota</taxon>
        <taxon>Gammaproteobacteria</taxon>
        <taxon>Pseudomonadales</taxon>
        <taxon>Pseudomonadaceae</taxon>
        <taxon>Pseudomonas</taxon>
    </lineage>
</organism>
<dbReference type="SUPFAM" id="SSF46689">
    <property type="entry name" value="Homeodomain-like"/>
    <property type="match status" value="2"/>
</dbReference>
<evidence type="ECO:0000256" key="2">
    <source>
        <dbReference type="ARBA" id="ARBA00023125"/>
    </source>
</evidence>
<dbReference type="GO" id="GO:0009893">
    <property type="term" value="P:positive regulation of metabolic process"/>
    <property type="evidence" value="ECO:0007669"/>
    <property type="project" value="UniProtKB-ARBA"/>
</dbReference>
<dbReference type="PROSITE" id="PS00041">
    <property type="entry name" value="HTH_ARAC_FAMILY_1"/>
    <property type="match status" value="1"/>
</dbReference>
<feature type="domain" description="HTH araC/xylS-type" evidence="4">
    <location>
        <begin position="218"/>
        <end position="316"/>
    </location>
</feature>
<keyword evidence="2" id="KW-0238">DNA-binding</keyword>
<reference evidence="5" key="1">
    <citation type="submission" date="2022-09" db="EMBL/GenBank/DDBJ databases">
        <authorList>
            <person name="Cesa-Luna C."/>
            <person name="Girard L."/>
            <person name="Lood C."/>
            <person name="Hofte M."/>
            <person name="De Mot R."/>
        </authorList>
    </citation>
    <scope>NUCLEOTIDE SEQUENCE</scope>
    <source>
        <strain evidence="5">B1M3-32</strain>
    </source>
</reference>
<dbReference type="Pfam" id="PF12833">
    <property type="entry name" value="HTH_18"/>
    <property type="match status" value="1"/>
</dbReference>
<dbReference type="RefSeq" id="WP_301623005.1">
    <property type="nucleotide sequence ID" value="NZ_JAOSKY010000014.1"/>
</dbReference>
<evidence type="ECO:0000313" key="6">
    <source>
        <dbReference type="Proteomes" id="UP001139955"/>
    </source>
</evidence>
<dbReference type="InterPro" id="IPR018062">
    <property type="entry name" value="HTH_AraC-typ_CS"/>
</dbReference>
<proteinExistence type="predicted"/>
<evidence type="ECO:0000259" key="4">
    <source>
        <dbReference type="PROSITE" id="PS01124"/>
    </source>
</evidence>
<name>A0A9X2XKE7_9PSED</name>
<dbReference type="SMART" id="SM00342">
    <property type="entry name" value="HTH_ARAC"/>
    <property type="match status" value="1"/>
</dbReference>
<dbReference type="Gene3D" id="1.10.10.60">
    <property type="entry name" value="Homeodomain-like"/>
    <property type="match status" value="2"/>
</dbReference>
<gene>
    <name evidence="5" type="ORF">OC940_21245</name>
</gene>
<accession>A0A9X2XKE7</accession>
<dbReference type="PANTHER" id="PTHR43280">
    <property type="entry name" value="ARAC-FAMILY TRANSCRIPTIONAL REGULATOR"/>
    <property type="match status" value="1"/>
</dbReference>
<dbReference type="Gene3D" id="3.40.50.880">
    <property type="match status" value="1"/>
</dbReference>
<evidence type="ECO:0000256" key="3">
    <source>
        <dbReference type="ARBA" id="ARBA00023163"/>
    </source>
</evidence>
<dbReference type="InterPro" id="IPR009057">
    <property type="entry name" value="Homeodomain-like_sf"/>
</dbReference>
<dbReference type="SUPFAM" id="SSF52317">
    <property type="entry name" value="Class I glutamine amidotransferase-like"/>
    <property type="match status" value="1"/>
</dbReference>
<evidence type="ECO:0000256" key="1">
    <source>
        <dbReference type="ARBA" id="ARBA00023015"/>
    </source>
</evidence>
<dbReference type="GO" id="GO:0003700">
    <property type="term" value="F:DNA-binding transcription factor activity"/>
    <property type="evidence" value="ECO:0007669"/>
    <property type="project" value="InterPro"/>
</dbReference>
<comment type="caution">
    <text evidence="5">The sequence shown here is derived from an EMBL/GenBank/DDBJ whole genome shotgun (WGS) entry which is preliminary data.</text>
</comment>
<evidence type="ECO:0000313" key="5">
    <source>
        <dbReference type="EMBL" id="MCU7250346.1"/>
    </source>
</evidence>
<sequence length="318" mass="35252">MINVAILAYDGCWGMGVFSATDFFRIVTLLEQHLGVAQSYTVRVLSVDGADIRLASGHLIRPDAALNDTDNCNLIVIPPLEGIRLAQGFEPDPQTLQWLAARKRQGARVLAMTTGVCYVAAAGLAKGNLLATHWAFTRQLKKRYPQHDFVAHQSFMHSEGIWSSGSLGGGFDALLEMLAQDLGDHFAQLCATHLLVSAPERLSPILPGHRNHQDQAIFKVQDWIEAHHAEAVSLAQMAREAGLTERTLKRRFQLATRLSPNVYLQKVRIDKAKKLLLSSGMSVKSIAYEVGYENVSFFVRLFKTQVGQTPGEWRDYGL</sequence>
<dbReference type="PRINTS" id="PR00032">
    <property type="entry name" value="HTHARAC"/>
</dbReference>
<dbReference type="AlphaFoldDB" id="A0A9X2XKE7"/>